<comment type="similarity">
    <text evidence="1">Belongs to the helicase family. SKI2 subfamily.</text>
</comment>
<evidence type="ECO:0000259" key="13">
    <source>
        <dbReference type="PROSITE" id="PS51194"/>
    </source>
</evidence>
<feature type="region of interest" description="Disordered" evidence="11">
    <location>
        <begin position="1041"/>
        <end position="1121"/>
    </location>
</feature>
<dbReference type="InParanoid" id="A0A2T2ZYA4"/>
<dbReference type="Pfam" id="PF00271">
    <property type="entry name" value="Helicase_C"/>
    <property type="match status" value="1"/>
</dbReference>
<dbReference type="EC" id="5.6.2.4" evidence="9"/>
<dbReference type="PROSITE" id="PS51192">
    <property type="entry name" value="HELICASE_ATP_BIND_1"/>
    <property type="match status" value="1"/>
</dbReference>
<keyword evidence="7" id="KW-0469">Meiosis</keyword>
<feature type="compositionally biased region" description="Basic and acidic residues" evidence="11">
    <location>
        <begin position="36"/>
        <end position="46"/>
    </location>
</feature>
<evidence type="ECO:0000256" key="1">
    <source>
        <dbReference type="ARBA" id="ARBA00010140"/>
    </source>
</evidence>
<feature type="compositionally biased region" description="Basic and acidic residues" evidence="11">
    <location>
        <begin position="1"/>
        <end position="12"/>
    </location>
</feature>
<dbReference type="STRING" id="2025994.A0A2T2ZYA4"/>
<feature type="region of interest" description="Disordered" evidence="11">
    <location>
        <begin position="1134"/>
        <end position="1167"/>
    </location>
</feature>
<dbReference type="InterPro" id="IPR004179">
    <property type="entry name" value="Sec63-dom"/>
</dbReference>
<evidence type="ECO:0000256" key="7">
    <source>
        <dbReference type="ARBA" id="ARBA00023254"/>
    </source>
</evidence>
<feature type="region of interest" description="Disordered" evidence="11">
    <location>
        <begin position="1200"/>
        <end position="1269"/>
    </location>
</feature>
<dbReference type="InterPro" id="IPR027417">
    <property type="entry name" value="P-loop_NTPase"/>
</dbReference>
<dbReference type="Proteomes" id="UP000241462">
    <property type="component" value="Unassembled WGS sequence"/>
</dbReference>
<accession>A0A2T2ZYA4</accession>
<evidence type="ECO:0000313" key="14">
    <source>
        <dbReference type="EMBL" id="PSR79468.1"/>
    </source>
</evidence>
<keyword evidence="15" id="KW-1185">Reference proteome</keyword>
<dbReference type="GO" id="GO:0051321">
    <property type="term" value="P:meiotic cell cycle"/>
    <property type="evidence" value="ECO:0007669"/>
    <property type="project" value="UniProtKB-KW"/>
</dbReference>
<protein>
    <recommendedName>
        <fullName evidence="9">DNA 3'-5' helicase</fullName>
        <ecNumber evidence="9">5.6.2.4</ecNumber>
    </recommendedName>
</protein>
<evidence type="ECO:0000256" key="5">
    <source>
        <dbReference type="ARBA" id="ARBA00022840"/>
    </source>
</evidence>
<dbReference type="InterPro" id="IPR036388">
    <property type="entry name" value="WH-like_DNA-bd_sf"/>
</dbReference>
<dbReference type="GO" id="GO:0005524">
    <property type="term" value="F:ATP binding"/>
    <property type="evidence" value="ECO:0007669"/>
    <property type="project" value="UniProtKB-KW"/>
</dbReference>
<dbReference type="Gene3D" id="1.10.3380.10">
    <property type="entry name" value="Sec63 N-terminal domain-like domain"/>
    <property type="match status" value="2"/>
</dbReference>
<evidence type="ECO:0000256" key="4">
    <source>
        <dbReference type="ARBA" id="ARBA00022806"/>
    </source>
</evidence>
<dbReference type="SUPFAM" id="SSF52540">
    <property type="entry name" value="P-loop containing nucleoside triphosphate hydrolases"/>
    <property type="match status" value="1"/>
</dbReference>
<dbReference type="GO" id="GO:0016787">
    <property type="term" value="F:hydrolase activity"/>
    <property type="evidence" value="ECO:0007669"/>
    <property type="project" value="UniProtKB-KW"/>
</dbReference>
<feature type="region of interest" description="Disordered" evidence="11">
    <location>
        <begin position="973"/>
        <end position="1005"/>
    </location>
</feature>
<feature type="region of interest" description="Disordered" evidence="11">
    <location>
        <begin position="1"/>
        <end position="89"/>
    </location>
</feature>
<evidence type="ECO:0000259" key="12">
    <source>
        <dbReference type="PROSITE" id="PS51192"/>
    </source>
</evidence>
<dbReference type="Pfam" id="PF02889">
    <property type="entry name" value="Sec63"/>
    <property type="match status" value="1"/>
</dbReference>
<organism evidence="14 15">
    <name type="scientific">Coniella lustricola</name>
    <dbReference type="NCBI Taxonomy" id="2025994"/>
    <lineage>
        <taxon>Eukaryota</taxon>
        <taxon>Fungi</taxon>
        <taxon>Dikarya</taxon>
        <taxon>Ascomycota</taxon>
        <taxon>Pezizomycotina</taxon>
        <taxon>Sordariomycetes</taxon>
        <taxon>Sordariomycetidae</taxon>
        <taxon>Diaporthales</taxon>
        <taxon>Schizoparmaceae</taxon>
        <taxon>Coniella</taxon>
    </lineage>
</organism>
<reference evidence="14 15" key="1">
    <citation type="journal article" date="2018" name="Mycol. Prog.">
        <title>Coniella lustricola, a new species from submerged detritus.</title>
        <authorList>
            <person name="Raudabaugh D.B."/>
            <person name="Iturriaga T."/>
            <person name="Carver A."/>
            <person name="Mondo S."/>
            <person name="Pangilinan J."/>
            <person name="Lipzen A."/>
            <person name="He G."/>
            <person name="Amirebrahimi M."/>
            <person name="Grigoriev I.V."/>
            <person name="Miller A.N."/>
        </authorList>
    </citation>
    <scope>NUCLEOTIDE SEQUENCE [LARGE SCALE GENOMIC DNA]</scope>
    <source>
        <strain evidence="14 15">B22-T-1</strain>
    </source>
</reference>
<evidence type="ECO:0000256" key="3">
    <source>
        <dbReference type="ARBA" id="ARBA00022801"/>
    </source>
</evidence>
<dbReference type="Gene3D" id="1.10.10.10">
    <property type="entry name" value="Winged helix-like DNA-binding domain superfamily/Winged helix DNA-binding domain"/>
    <property type="match status" value="1"/>
</dbReference>
<dbReference type="SMART" id="SM00490">
    <property type="entry name" value="HELICc"/>
    <property type="match status" value="1"/>
</dbReference>
<dbReference type="GO" id="GO:0043138">
    <property type="term" value="F:3'-5' DNA helicase activity"/>
    <property type="evidence" value="ECO:0007669"/>
    <property type="project" value="UniProtKB-EC"/>
</dbReference>
<dbReference type="Pfam" id="PF00270">
    <property type="entry name" value="DEAD"/>
    <property type="match status" value="1"/>
</dbReference>
<evidence type="ECO:0000256" key="10">
    <source>
        <dbReference type="ARBA" id="ARBA00048988"/>
    </source>
</evidence>
<evidence type="ECO:0000256" key="2">
    <source>
        <dbReference type="ARBA" id="ARBA00022741"/>
    </source>
</evidence>
<keyword evidence="2" id="KW-0547">Nucleotide-binding</keyword>
<dbReference type="Gene3D" id="3.40.50.300">
    <property type="entry name" value="P-loop containing nucleotide triphosphate hydrolases"/>
    <property type="match status" value="2"/>
</dbReference>
<sequence length="1364" mass="153219">MASKSFRYDPKRSKAPGTFGHGPRTSIMSDGFQRPSPHDQDTRIRETPAQPETPLGSVSVIQHGFGPHNRPNAAPYSSSTPNQEREKRPVQTLDPLISHPLKQTRTSPPTASGIRLVNPKQFIPDRFSTVFPYELLNAVQSKCFETIYKTDDNVVISAPTGSGKTALLELAICRLASLKDSENIKVVYLAPTKALCKEKATQWRKTFGLLAMPVSELTGDTSRAEMRNVREAKIIVTTPEKWDSVTRSWADHRKLLDLVGLLLIDEVHILKESRGATLEVVVSRMKTYGSKIRFVALSATIPNSADVAAWLGKTRVDSHLSASREVFGEEFRPVRLEKKVYGIESKLGDHPFDNVLNTQLWKYIEKHSQRKPLLVFCMTRKSCYEAARQLAKEWSQREPRARLWPEPRTKVVVVDANLQDLVQYGVAFHHAGLDADDRRAVHEAFEQGNLSVICCTSTLALGVNLPCHTVLLKGTVCYQDGQICEYSDLEVMQMLGRAGRPQFEDSALAIILTRTRNKKRYEELGSGQQVLESTLHKNLIEHFNSEVSLETFKDAKEARDWLQKTFLSVRLRQNPKLLEARLLGGDSAGFRSTDYGRAMSKYMIRFETMKQIMAIPHGASTQDLANEKDIFRHINSDHFIMYPVNGTVSTMAHKVSLLIQMELGHVEVKVNGLERQRLRSEARQVLEVMHRLIRAVIECKGVDLDGKACWTALELARSMAAKAWEGKAMQLLQVPQVGPVLMRKFVSNNIRTVARLVSTDSGTIERIASRNPPFGKKIIDALATFPRLGVNVRIKDKSTDVKGTPLLHIDAILSFAHKKGDWLGRMPIVTFMAVTTSGFPAYFWRDSLKTFKDKNGTSFQIQFTWSPSEPEEILQCNFACEEIVGTFVSAEIEHGMPASVFPPKPRDALSWTSQCELRQEEDLSHSKTDSEVDDEDLLSLIDNAPNVGTAKDIDDEFATDEDLFAILHQTGSVAEQTHKVDEKSSKIERTKKKPQSKGPEPCIEPTVVRLPNGRYKCGHPCSHFGGPKELGDRDCGHACCRIGNKNPPKKRGANNKRKAYDDEENDEASIDRRPGQPKFKPPVKRTKPSESRSETNSLQSVSRSKSPLSRKNHHPSPDLAYLSGFKIDEEGLMDLTQDGDGYDSENSMQMTSLASSGRKGQSQTKKDEFKRKYFFDDLLDDDFEDLDLDLGHGYTTKMGNGSSVRGREEETHEHDAEFAVVSEIEPSRTDDKPNRGGTTKPSRREAQLRQNHETRGNEADEYMSASRHPQDHLKAHDLGDERIFNDLGLNNLTSWEESIAEPKGDSTAPLEEVNLQEGTKLEVKQNHNDTVGEERRAMAANEPSWLNEFDPDLVDEFRGVVDFV</sequence>
<feature type="compositionally biased region" description="Basic residues" evidence="11">
    <location>
        <begin position="1047"/>
        <end position="1057"/>
    </location>
</feature>
<feature type="compositionally biased region" description="Basic and acidic residues" evidence="11">
    <location>
        <begin position="1225"/>
        <end position="1234"/>
    </location>
</feature>
<evidence type="ECO:0000256" key="11">
    <source>
        <dbReference type="SAM" id="MobiDB-lite"/>
    </source>
</evidence>
<evidence type="ECO:0000256" key="6">
    <source>
        <dbReference type="ARBA" id="ARBA00023235"/>
    </source>
</evidence>
<dbReference type="InterPro" id="IPR014001">
    <property type="entry name" value="Helicase_ATP-bd"/>
</dbReference>
<dbReference type="PANTHER" id="PTHR47835">
    <property type="entry name" value="HFM1, ATP DEPENDENT DNA HELICASE HOMOLOG"/>
    <property type="match status" value="1"/>
</dbReference>
<comment type="catalytic activity">
    <reaction evidence="8">
        <text>Couples ATP hydrolysis with the unwinding of duplex DNA by translocating in the 3'-5' direction.</text>
        <dbReference type="EC" id="5.6.2.4"/>
    </reaction>
</comment>
<dbReference type="FunCoup" id="A0A2T2ZYA4">
    <property type="interactions" value="379"/>
</dbReference>
<dbReference type="Pfam" id="PF23445">
    <property type="entry name" value="WHD_SNRNP200"/>
    <property type="match status" value="1"/>
</dbReference>
<dbReference type="SUPFAM" id="SSF158702">
    <property type="entry name" value="Sec63 N-terminal domain-like"/>
    <property type="match status" value="1"/>
</dbReference>
<dbReference type="InterPro" id="IPR057842">
    <property type="entry name" value="WH_MER3"/>
</dbReference>
<dbReference type="PROSITE" id="PS51194">
    <property type="entry name" value="HELICASE_CTER"/>
    <property type="match status" value="1"/>
</dbReference>
<feature type="compositionally biased region" description="Basic and acidic residues" evidence="11">
    <location>
        <begin position="1205"/>
        <end position="1217"/>
    </location>
</feature>
<dbReference type="InterPro" id="IPR011545">
    <property type="entry name" value="DEAD/DEAH_box_helicase_dom"/>
</dbReference>
<keyword evidence="6" id="KW-0413">Isomerase</keyword>
<evidence type="ECO:0000256" key="8">
    <source>
        <dbReference type="ARBA" id="ARBA00034617"/>
    </source>
</evidence>
<feature type="domain" description="Helicase ATP-binding" evidence="12">
    <location>
        <begin position="145"/>
        <end position="319"/>
    </location>
</feature>
<dbReference type="SMART" id="SM00487">
    <property type="entry name" value="DEXDc"/>
    <property type="match status" value="1"/>
</dbReference>
<feature type="compositionally biased region" description="Basic and acidic residues" evidence="11">
    <location>
        <begin position="1242"/>
        <end position="1258"/>
    </location>
</feature>
<dbReference type="OrthoDB" id="5575at2759"/>
<evidence type="ECO:0000313" key="15">
    <source>
        <dbReference type="Proteomes" id="UP000241462"/>
    </source>
</evidence>
<comment type="catalytic activity">
    <reaction evidence="10">
        <text>ATP + H2O = ADP + phosphate + H(+)</text>
        <dbReference type="Rhea" id="RHEA:13065"/>
        <dbReference type="ChEBI" id="CHEBI:15377"/>
        <dbReference type="ChEBI" id="CHEBI:15378"/>
        <dbReference type="ChEBI" id="CHEBI:30616"/>
        <dbReference type="ChEBI" id="CHEBI:43474"/>
        <dbReference type="ChEBI" id="CHEBI:456216"/>
        <dbReference type="EC" id="5.6.2.4"/>
    </reaction>
</comment>
<keyword evidence="4" id="KW-0347">Helicase</keyword>
<feature type="compositionally biased region" description="Polar residues" evidence="11">
    <location>
        <begin position="1144"/>
        <end position="1163"/>
    </location>
</feature>
<keyword evidence="3" id="KW-0378">Hydrolase</keyword>
<evidence type="ECO:0000256" key="9">
    <source>
        <dbReference type="ARBA" id="ARBA00034808"/>
    </source>
</evidence>
<feature type="domain" description="Helicase C-terminal" evidence="13">
    <location>
        <begin position="359"/>
        <end position="547"/>
    </location>
</feature>
<name>A0A2T2ZYA4_9PEZI</name>
<feature type="compositionally biased region" description="Polar residues" evidence="11">
    <location>
        <begin position="1094"/>
        <end position="1107"/>
    </location>
</feature>
<dbReference type="InterPro" id="IPR001650">
    <property type="entry name" value="Helicase_C-like"/>
</dbReference>
<dbReference type="SMART" id="SM00973">
    <property type="entry name" value="Sec63"/>
    <property type="match status" value="1"/>
</dbReference>
<dbReference type="CDD" id="cd18795">
    <property type="entry name" value="SF2_C_Ski2"/>
    <property type="match status" value="1"/>
</dbReference>
<feature type="compositionally biased region" description="Basic and acidic residues" evidence="11">
    <location>
        <begin position="976"/>
        <end position="988"/>
    </location>
</feature>
<dbReference type="InterPro" id="IPR052247">
    <property type="entry name" value="Meiotic_Crossover_Helicase"/>
</dbReference>
<dbReference type="PANTHER" id="PTHR47835:SF3">
    <property type="entry name" value="HELICASE FOR MEIOSIS 1"/>
    <property type="match status" value="1"/>
</dbReference>
<keyword evidence="5" id="KW-0067">ATP-binding</keyword>
<gene>
    <name evidence="14" type="ORF">BD289DRAFT_455819</name>
</gene>
<dbReference type="EMBL" id="KZ678565">
    <property type="protein sequence ID" value="PSR79468.1"/>
    <property type="molecule type" value="Genomic_DNA"/>
</dbReference>
<dbReference type="GO" id="GO:0003676">
    <property type="term" value="F:nucleic acid binding"/>
    <property type="evidence" value="ECO:0007669"/>
    <property type="project" value="InterPro"/>
</dbReference>
<proteinExistence type="inferred from homology"/>